<dbReference type="SUPFAM" id="SSF64182">
    <property type="entry name" value="DHH phosphoesterases"/>
    <property type="match status" value="1"/>
</dbReference>
<gene>
    <name evidence="1" type="ORF">A3D35_00015</name>
</gene>
<dbReference type="Gene3D" id="3.90.1640.10">
    <property type="entry name" value="inorganic pyrophosphatase (n-terminal core)"/>
    <property type="match status" value="2"/>
</dbReference>
<reference evidence="1 2" key="1">
    <citation type="journal article" date="2016" name="Nat. Commun.">
        <title>Thousands of microbial genomes shed light on interconnected biogeochemical processes in an aquifer system.</title>
        <authorList>
            <person name="Anantharaman K."/>
            <person name="Brown C.T."/>
            <person name="Hug L.A."/>
            <person name="Sharon I."/>
            <person name="Castelle C.J."/>
            <person name="Probst A.J."/>
            <person name="Thomas B.C."/>
            <person name="Singh A."/>
            <person name="Wilkins M.J."/>
            <person name="Karaoz U."/>
            <person name="Brodie E.L."/>
            <person name="Williams K.H."/>
            <person name="Hubbard S.S."/>
            <person name="Banfield J.F."/>
        </authorList>
    </citation>
    <scope>NUCLEOTIDE SEQUENCE [LARGE SCALE GENOMIC DNA]</scope>
</reference>
<dbReference type="InterPro" id="IPR038763">
    <property type="entry name" value="DHH_sf"/>
</dbReference>
<dbReference type="PANTHER" id="PTHR47618">
    <property type="entry name" value="BIFUNCTIONAL OLIGORIBONUCLEASE AND PAP PHOSPHATASE NRNA"/>
    <property type="match status" value="1"/>
</dbReference>
<organism evidence="1 2">
    <name type="scientific">Candidatus Staskawiczbacteria bacterium RIFCSPHIGHO2_02_FULL_34_9</name>
    <dbReference type="NCBI Taxonomy" id="1802206"/>
    <lineage>
        <taxon>Bacteria</taxon>
        <taxon>Candidatus Staskawicziibacteriota</taxon>
    </lineage>
</organism>
<dbReference type="AlphaFoldDB" id="A0A1G2HXW2"/>
<evidence type="ECO:0000313" key="1">
    <source>
        <dbReference type="EMBL" id="OGZ67406.1"/>
    </source>
</evidence>
<dbReference type="STRING" id="1802206.A3D35_00015"/>
<dbReference type="Proteomes" id="UP000176421">
    <property type="component" value="Unassembled WGS sequence"/>
</dbReference>
<protein>
    <recommendedName>
        <fullName evidence="3">DDH domain-containing protein</fullName>
    </recommendedName>
</protein>
<accession>A0A1G2HXW2</accession>
<sequence>MEKANEIKNIIQEAKNICIIPNNNEPESISSALALFYTLRELSKNVNLIADELPQKLSFLTPSIDFINTPKNFVISIPRSSADVSQIYYEKNDDNLKIHLTIDKGQIKKENLSFYFEDAKPDLIITLGIQDFQKQLSDKLNPFGFLLGSSILNIDNNYQANKKFGTINIIEPESIAEITSNIIEIAEGKINDHAATSLLTGLIIYYENFKSHKTSADVFNMAADLIKKGAKNREIMDNLYKSTDNEIKILGNILKNIKTEDNMSIALIEGDRTVESFEKDRIDTLIDKLKSLGIQDNLLVLWQNKNTERGVEGFFYSTSEDSTKRVADFCKSKNKNGLVLLSIANSEINSEKDKIINLLKEKKTNISIYAESLK</sequence>
<dbReference type="PANTHER" id="PTHR47618:SF1">
    <property type="entry name" value="BIFUNCTIONAL OLIGORIBONUCLEASE AND PAP PHOSPHATASE NRNA"/>
    <property type="match status" value="1"/>
</dbReference>
<proteinExistence type="predicted"/>
<evidence type="ECO:0008006" key="3">
    <source>
        <dbReference type="Google" id="ProtNLM"/>
    </source>
</evidence>
<evidence type="ECO:0000313" key="2">
    <source>
        <dbReference type="Proteomes" id="UP000176421"/>
    </source>
</evidence>
<comment type="caution">
    <text evidence="1">The sequence shown here is derived from an EMBL/GenBank/DDBJ whole genome shotgun (WGS) entry which is preliminary data.</text>
</comment>
<dbReference type="InterPro" id="IPR051319">
    <property type="entry name" value="Oligoribo/pAp-PDE_c-di-AMP_PDE"/>
</dbReference>
<dbReference type="EMBL" id="MHOS01000038">
    <property type="protein sequence ID" value="OGZ67406.1"/>
    <property type="molecule type" value="Genomic_DNA"/>
</dbReference>
<name>A0A1G2HXW2_9BACT</name>